<feature type="region of interest" description="Disordered" evidence="2">
    <location>
        <begin position="1"/>
        <end position="43"/>
    </location>
</feature>
<evidence type="ECO:0000313" key="4">
    <source>
        <dbReference type="EMBL" id="CAK7275592.1"/>
    </source>
</evidence>
<proteinExistence type="predicted"/>
<reference evidence="4 5" key="1">
    <citation type="submission" date="2024-01" db="EMBL/GenBank/DDBJ databases">
        <authorList>
            <person name="Allen C."/>
            <person name="Tagirdzhanova G."/>
        </authorList>
    </citation>
    <scope>NUCLEOTIDE SEQUENCE [LARGE SCALE GENOMIC DNA]</scope>
    <source>
        <strain evidence="4 5">CBS 573.63</strain>
    </source>
</reference>
<keyword evidence="1" id="KW-0863">Zinc-finger</keyword>
<evidence type="ECO:0000256" key="1">
    <source>
        <dbReference type="PROSITE-ProRule" id="PRU00047"/>
    </source>
</evidence>
<organism evidence="4 5">
    <name type="scientific">Sporothrix epigloea</name>
    <dbReference type="NCBI Taxonomy" id="1892477"/>
    <lineage>
        <taxon>Eukaryota</taxon>
        <taxon>Fungi</taxon>
        <taxon>Dikarya</taxon>
        <taxon>Ascomycota</taxon>
        <taxon>Pezizomycotina</taxon>
        <taxon>Sordariomycetes</taxon>
        <taxon>Sordariomycetidae</taxon>
        <taxon>Ophiostomatales</taxon>
        <taxon>Ophiostomataceae</taxon>
        <taxon>Sporothrix</taxon>
    </lineage>
</organism>
<keyword evidence="1" id="KW-0862">Zinc</keyword>
<keyword evidence="5" id="KW-1185">Reference proteome</keyword>
<feature type="compositionally biased region" description="Low complexity" evidence="2">
    <location>
        <begin position="368"/>
        <end position="378"/>
    </location>
</feature>
<dbReference type="PROSITE" id="PS50158">
    <property type="entry name" value="ZF_CCHC"/>
    <property type="match status" value="1"/>
</dbReference>
<feature type="region of interest" description="Disordered" evidence="2">
    <location>
        <begin position="337"/>
        <end position="378"/>
    </location>
</feature>
<dbReference type="InterPro" id="IPR001878">
    <property type="entry name" value="Znf_CCHC"/>
</dbReference>
<dbReference type="EMBL" id="CAWUOM010000275">
    <property type="protein sequence ID" value="CAK7275592.1"/>
    <property type="molecule type" value="Genomic_DNA"/>
</dbReference>
<dbReference type="Proteomes" id="UP001642501">
    <property type="component" value="Unassembled WGS sequence"/>
</dbReference>
<dbReference type="SUPFAM" id="SSF57756">
    <property type="entry name" value="Retrovirus zinc finger-like domains"/>
    <property type="match status" value="1"/>
</dbReference>
<keyword evidence="1" id="KW-0479">Metal-binding</keyword>
<evidence type="ECO:0000256" key="2">
    <source>
        <dbReference type="SAM" id="MobiDB-lite"/>
    </source>
</evidence>
<dbReference type="SMART" id="SM00343">
    <property type="entry name" value="ZnF_C2HC"/>
    <property type="match status" value="1"/>
</dbReference>
<protein>
    <recommendedName>
        <fullName evidence="3">CCHC-type domain-containing protein</fullName>
    </recommendedName>
</protein>
<comment type="caution">
    <text evidence="4">The sequence shown here is derived from an EMBL/GenBank/DDBJ whole genome shotgun (WGS) entry which is preliminary data.</text>
</comment>
<dbReference type="InterPro" id="IPR036875">
    <property type="entry name" value="Znf_CCHC_sf"/>
</dbReference>
<evidence type="ECO:0000313" key="5">
    <source>
        <dbReference type="Proteomes" id="UP001642501"/>
    </source>
</evidence>
<sequence length="378" mass="41190">MDTRMMDDTERMHREERAAERRADRAERASEREEDRNDTAASLHQLEARLTASLTASMEAVMMRTLDQRGATTAEGATPGPGGAANTANKVLALGVRTGSGRQQLPVPEFFTGKREKYEAWKSDMLLKLDFDGHAIGSPSAQFAYIYSCLAPDPKLTVMPFFNALRGLETSPEMMFNKLDSLFIDPNAKANARRKLAQLRQGPNEPASKFIAKFEQMLNQTGLADQGDELLLMTLEAALNSVTKKAIAYTKPYPTTYEGLKSLVGEVGSRVEGLVGQVTNFSYQQPEPYGEPMDLRAGAAGLSPGAAAISAHREAAGPFKGTCYRCHKKGHMFKDCPVRAGQKSGRGDKNVRAARATAPPDVSDSDSDNSYVSLTENE</sequence>
<feature type="compositionally biased region" description="Basic and acidic residues" evidence="2">
    <location>
        <begin position="1"/>
        <end position="38"/>
    </location>
</feature>
<accession>A0ABP0E820</accession>
<feature type="domain" description="CCHC-type" evidence="3">
    <location>
        <begin position="323"/>
        <end position="337"/>
    </location>
</feature>
<evidence type="ECO:0000259" key="3">
    <source>
        <dbReference type="PROSITE" id="PS50158"/>
    </source>
</evidence>
<dbReference type="Gene3D" id="4.10.60.10">
    <property type="entry name" value="Zinc finger, CCHC-type"/>
    <property type="match status" value="1"/>
</dbReference>
<name>A0ABP0E820_9PEZI</name>
<gene>
    <name evidence="4" type="ORF">SEPCBS57363_006783</name>
</gene>